<evidence type="ECO:0000256" key="6">
    <source>
        <dbReference type="RuleBase" id="RU004468"/>
    </source>
</evidence>
<dbReference type="STRING" id="426702.SAMN04488099_12512"/>
<evidence type="ECO:0000256" key="5">
    <source>
        <dbReference type="RuleBase" id="RU003690"/>
    </source>
</evidence>
<comment type="similarity">
    <text evidence="1 5">Belongs to the glycosyl hydrolase 1 family.</text>
</comment>
<organism evidence="7 8">
    <name type="scientific">Alkalibacterium pelagium</name>
    <dbReference type="NCBI Taxonomy" id="426702"/>
    <lineage>
        <taxon>Bacteria</taxon>
        <taxon>Bacillati</taxon>
        <taxon>Bacillota</taxon>
        <taxon>Bacilli</taxon>
        <taxon>Lactobacillales</taxon>
        <taxon>Carnobacteriaceae</taxon>
        <taxon>Alkalibacterium</taxon>
    </lineage>
</organism>
<dbReference type="RefSeq" id="WP_091483103.1">
    <property type="nucleotide sequence ID" value="NZ_BJYC01000030.1"/>
</dbReference>
<dbReference type="InterPro" id="IPR033132">
    <property type="entry name" value="GH_1_N_CS"/>
</dbReference>
<dbReference type="PRINTS" id="PR00131">
    <property type="entry name" value="GLHYDRLASE1"/>
</dbReference>
<evidence type="ECO:0000313" key="8">
    <source>
        <dbReference type="Proteomes" id="UP000199081"/>
    </source>
</evidence>
<proteinExistence type="inferred from homology"/>
<sequence>MSMPKDFLWGGATAANQYEGGFDQGGRGLATSDLITGGDKNEPRKVSVINSEGEVKYLPAYEAVPEGYKGYLDPDQYYPSHNATDFYNHWKEDIGLFAEQGYKSYRMSISWSRILPKGDLSEINEEGLRFYSEVFDELLKYNIEPVVTINHFDMPLNLADEKGGWKNRETIDNFVEYSKLLFKHYKDKVKYWMTFNEINFLHGYNTLGIHSKEDKDRFQALHHVFIASARTVLEARKINPDFMLGMMVASIGTYPETCNPNDKMQEIEFNRMFKYFFSDIQCRGYYPAYAKKEFERKGINLIMKDDDLEILKQGTVDYIGFSYYNSAVVSTREDVKKVGGNQFNAVKNTYLEESQWGWPIDPVGFRVVLNELYDRYQMPLFVVENGLGALDEIREDGTIEDDYRIDYLASHIKEMIKAVEYDGVDLLGYTAWGCIDIISAGTGEMRKRYGFIHVDSNDEGKGTFKRTKKKSFYWYKKVIASNGKDLSNE</sequence>
<dbReference type="Proteomes" id="UP000199081">
    <property type="component" value="Unassembled WGS sequence"/>
</dbReference>
<dbReference type="PROSITE" id="PS00572">
    <property type="entry name" value="GLYCOSYL_HYDROL_F1_1"/>
    <property type="match status" value="1"/>
</dbReference>
<keyword evidence="8" id="KW-1185">Reference proteome</keyword>
<dbReference type="GO" id="GO:0016052">
    <property type="term" value="P:carbohydrate catabolic process"/>
    <property type="evidence" value="ECO:0007669"/>
    <property type="project" value="TreeGrafter"/>
</dbReference>
<protein>
    <submittedName>
        <fullName evidence="7">6-phospho-beta-glucosidase</fullName>
    </submittedName>
</protein>
<dbReference type="Gene3D" id="3.20.20.80">
    <property type="entry name" value="Glycosidases"/>
    <property type="match status" value="1"/>
</dbReference>
<dbReference type="PROSITE" id="PS00653">
    <property type="entry name" value="GLYCOSYL_HYDROL_F1_2"/>
    <property type="match status" value="1"/>
</dbReference>
<evidence type="ECO:0000256" key="3">
    <source>
        <dbReference type="ARBA" id="ARBA00023295"/>
    </source>
</evidence>
<evidence type="ECO:0000256" key="4">
    <source>
        <dbReference type="PROSITE-ProRule" id="PRU10055"/>
    </source>
</evidence>
<dbReference type="PANTHER" id="PTHR10353:SF122">
    <property type="entry name" value="6-PHOSPHO-BETA-GLUCOSIDASE ASCB-RELATED"/>
    <property type="match status" value="1"/>
</dbReference>
<dbReference type="GO" id="GO:0005829">
    <property type="term" value="C:cytosol"/>
    <property type="evidence" value="ECO:0007669"/>
    <property type="project" value="TreeGrafter"/>
</dbReference>
<dbReference type="Pfam" id="PF00232">
    <property type="entry name" value="Glyco_hydro_1"/>
    <property type="match status" value="2"/>
</dbReference>
<dbReference type="EMBL" id="FNZU01000025">
    <property type="protein sequence ID" value="SEL39174.1"/>
    <property type="molecule type" value="Genomic_DNA"/>
</dbReference>
<name>A0A1H7PUV5_9LACT</name>
<keyword evidence="3 6" id="KW-0326">Glycosidase</keyword>
<dbReference type="AlphaFoldDB" id="A0A1H7PUV5"/>
<dbReference type="InterPro" id="IPR017853">
    <property type="entry name" value="GH"/>
</dbReference>
<dbReference type="InterPro" id="IPR018120">
    <property type="entry name" value="Glyco_hydro_1_AS"/>
</dbReference>
<reference evidence="8" key="1">
    <citation type="submission" date="2016-10" db="EMBL/GenBank/DDBJ databases">
        <authorList>
            <person name="Varghese N."/>
            <person name="Submissions S."/>
        </authorList>
    </citation>
    <scope>NUCLEOTIDE SEQUENCE [LARGE SCALE GENOMIC DNA]</scope>
    <source>
        <strain evidence="8">DSM 19183</strain>
    </source>
</reference>
<dbReference type="GO" id="GO:0008422">
    <property type="term" value="F:beta-glucosidase activity"/>
    <property type="evidence" value="ECO:0007669"/>
    <property type="project" value="TreeGrafter"/>
</dbReference>
<accession>A0A1H7PUV5</accession>
<dbReference type="InterPro" id="IPR001360">
    <property type="entry name" value="Glyco_hydro_1"/>
</dbReference>
<evidence type="ECO:0000256" key="2">
    <source>
        <dbReference type="ARBA" id="ARBA00022801"/>
    </source>
</evidence>
<dbReference type="SUPFAM" id="SSF51445">
    <property type="entry name" value="(Trans)glycosidases"/>
    <property type="match status" value="1"/>
</dbReference>
<evidence type="ECO:0000256" key="1">
    <source>
        <dbReference type="ARBA" id="ARBA00010838"/>
    </source>
</evidence>
<gene>
    <name evidence="7" type="ORF">SAMN04488099_12512</name>
</gene>
<keyword evidence="2 6" id="KW-0378">Hydrolase</keyword>
<feature type="active site" description="Nucleophile" evidence="4">
    <location>
        <position position="384"/>
    </location>
</feature>
<dbReference type="OrthoDB" id="1637462at2"/>
<dbReference type="PANTHER" id="PTHR10353">
    <property type="entry name" value="GLYCOSYL HYDROLASE"/>
    <property type="match status" value="1"/>
</dbReference>
<evidence type="ECO:0000313" key="7">
    <source>
        <dbReference type="EMBL" id="SEL39174.1"/>
    </source>
</evidence>